<reference evidence="3" key="1">
    <citation type="journal article" date="2017" name="Genome Biol.">
        <title>Comparative genomics reveals high biological diversity and specific adaptations in the industrially and medically important fungal genus Aspergillus.</title>
        <authorList>
            <person name="de Vries R.P."/>
            <person name="Riley R."/>
            <person name="Wiebenga A."/>
            <person name="Aguilar-Osorio G."/>
            <person name="Amillis S."/>
            <person name="Uchima C.A."/>
            <person name="Anderluh G."/>
            <person name="Asadollahi M."/>
            <person name="Askin M."/>
            <person name="Barry K."/>
            <person name="Battaglia E."/>
            <person name="Bayram O."/>
            <person name="Benocci T."/>
            <person name="Braus-Stromeyer S.A."/>
            <person name="Caldana C."/>
            <person name="Canovas D."/>
            <person name="Cerqueira G.C."/>
            <person name="Chen F."/>
            <person name="Chen W."/>
            <person name="Choi C."/>
            <person name="Clum A."/>
            <person name="Dos Santos R.A."/>
            <person name="Damasio A.R."/>
            <person name="Diallinas G."/>
            <person name="Emri T."/>
            <person name="Fekete E."/>
            <person name="Flipphi M."/>
            <person name="Freyberg S."/>
            <person name="Gallo A."/>
            <person name="Gournas C."/>
            <person name="Habgood R."/>
            <person name="Hainaut M."/>
            <person name="Harispe M.L."/>
            <person name="Henrissat B."/>
            <person name="Hilden K.S."/>
            <person name="Hope R."/>
            <person name="Hossain A."/>
            <person name="Karabika E."/>
            <person name="Karaffa L."/>
            <person name="Karanyi Z."/>
            <person name="Krasevec N."/>
            <person name="Kuo A."/>
            <person name="Kusch H."/>
            <person name="LaButti K."/>
            <person name="Lagendijk E.L."/>
            <person name="Lapidus A."/>
            <person name="Levasseur A."/>
            <person name="Lindquist E."/>
            <person name="Lipzen A."/>
            <person name="Logrieco A.F."/>
            <person name="MacCabe A."/>
            <person name="Maekelae M.R."/>
            <person name="Malavazi I."/>
            <person name="Melin P."/>
            <person name="Meyer V."/>
            <person name="Mielnichuk N."/>
            <person name="Miskei M."/>
            <person name="Molnar A.P."/>
            <person name="Mule G."/>
            <person name="Ngan C.Y."/>
            <person name="Orejas M."/>
            <person name="Orosz E."/>
            <person name="Ouedraogo J.P."/>
            <person name="Overkamp K.M."/>
            <person name="Park H.-S."/>
            <person name="Perrone G."/>
            <person name="Piumi F."/>
            <person name="Punt P.J."/>
            <person name="Ram A.F."/>
            <person name="Ramon A."/>
            <person name="Rauscher S."/>
            <person name="Record E."/>
            <person name="Riano-Pachon D.M."/>
            <person name="Robert V."/>
            <person name="Roehrig J."/>
            <person name="Ruller R."/>
            <person name="Salamov A."/>
            <person name="Salih N.S."/>
            <person name="Samson R.A."/>
            <person name="Sandor E."/>
            <person name="Sanguinetti M."/>
            <person name="Schuetze T."/>
            <person name="Sepcic K."/>
            <person name="Shelest E."/>
            <person name="Sherlock G."/>
            <person name="Sophianopoulou V."/>
            <person name="Squina F.M."/>
            <person name="Sun H."/>
            <person name="Susca A."/>
            <person name="Todd R.B."/>
            <person name="Tsang A."/>
            <person name="Unkles S.E."/>
            <person name="van de Wiele N."/>
            <person name="van Rossen-Uffink D."/>
            <person name="Oliveira J.V."/>
            <person name="Vesth T.C."/>
            <person name="Visser J."/>
            <person name="Yu J.-H."/>
            <person name="Zhou M."/>
            <person name="Andersen M.R."/>
            <person name="Archer D.B."/>
            <person name="Baker S.E."/>
            <person name="Benoit I."/>
            <person name="Brakhage A.A."/>
            <person name="Braus G.H."/>
            <person name="Fischer R."/>
            <person name="Frisvad J.C."/>
            <person name="Goldman G.H."/>
            <person name="Houbraken J."/>
            <person name="Oakley B."/>
            <person name="Pocsi I."/>
            <person name="Scazzocchio C."/>
            <person name="Seiboth B."/>
            <person name="vanKuyk P.A."/>
            <person name="Wortman J."/>
            <person name="Dyer P.S."/>
            <person name="Grigoriev I.V."/>
        </authorList>
    </citation>
    <scope>NUCLEOTIDE SEQUENCE [LARGE SCALE GENOMIC DNA]</scope>
    <source>
        <strain evidence="3">DTO 134E9</strain>
    </source>
</reference>
<dbReference type="RefSeq" id="XP_040693292.1">
    <property type="nucleotide sequence ID" value="XM_040834893.1"/>
</dbReference>
<keyword evidence="3" id="KW-1185">Reference proteome</keyword>
<accession>A0A1L9RXF8</accession>
<organism evidence="2 3">
    <name type="scientific">Aspergillus wentii DTO 134E9</name>
    <dbReference type="NCBI Taxonomy" id="1073089"/>
    <lineage>
        <taxon>Eukaryota</taxon>
        <taxon>Fungi</taxon>
        <taxon>Dikarya</taxon>
        <taxon>Ascomycota</taxon>
        <taxon>Pezizomycotina</taxon>
        <taxon>Eurotiomycetes</taxon>
        <taxon>Eurotiomycetidae</taxon>
        <taxon>Eurotiales</taxon>
        <taxon>Aspergillaceae</taxon>
        <taxon>Aspergillus</taxon>
        <taxon>Aspergillus subgen. Cremei</taxon>
    </lineage>
</organism>
<dbReference type="InterPro" id="IPR048508">
    <property type="entry name" value="LDL"/>
</dbReference>
<dbReference type="AlphaFoldDB" id="A0A1L9RXF8"/>
<sequence>MHLPIPSILLFFSAVLAEECYTRSYGSNCATKDEVQTVKDLYCQYHYSHPTLDFLEFHVGDQGKQNVYVGQIGEFESKEGCDGAFENIIRCHGQRNGGSWTYQGVSLNVNYCDW</sequence>
<dbReference type="Pfam" id="PF21691">
    <property type="entry name" value="LDL"/>
    <property type="match status" value="1"/>
</dbReference>
<proteinExistence type="predicted"/>
<protein>
    <submittedName>
        <fullName evidence="2">Uncharacterized protein</fullName>
    </submittedName>
</protein>
<dbReference type="VEuPathDB" id="FungiDB:ASPWEDRAFT_384936"/>
<dbReference type="EMBL" id="KV878210">
    <property type="protein sequence ID" value="OJJ39616.1"/>
    <property type="molecule type" value="Genomic_DNA"/>
</dbReference>
<gene>
    <name evidence="2" type="ORF">ASPWEDRAFT_384936</name>
</gene>
<feature type="signal peptide" evidence="1">
    <location>
        <begin position="1"/>
        <end position="17"/>
    </location>
</feature>
<name>A0A1L9RXF8_ASPWE</name>
<dbReference type="GeneID" id="63750741"/>
<evidence type="ECO:0000256" key="1">
    <source>
        <dbReference type="SAM" id="SignalP"/>
    </source>
</evidence>
<evidence type="ECO:0000313" key="2">
    <source>
        <dbReference type="EMBL" id="OJJ39616.1"/>
    </source>
</evidence>
<evidence type="ECO:0000313" key="3">
    <source>
        <dbReference type="Proteomes" id="UP000184383"/>
    </source>
</evidence>
<keyword evidence="1" id="KW-0732">Signal</keyword>
<feature type="chain" id="PRO_5012860666" evidence="1">
    <location>
        <begin position="18"/>
        <end position="114"/>
    </location>
</feature>
<dbReference type="Proteomes" id="UP000184383">
    <property type="component" value="Unassembled WGS sequence"/>
</dbReference>
<dbReference type="OrthoDB" id="3479711at2759"/>